<gene>
    <name evidence="5" type="ORF">GFV13_09340</name>
</gene>
<proteinExistence type="predicted"/>
<dbReference type="Gene3D" id="3.40.50.2300">
    <property type="match status" value="2"/>
</dbReference>
<name>A0A843Z293_LEUME</name>
<protein>
    <submittedName>
        <fullName evidence="5">LacI family DNA-binding transcriptional regulator</fullName>
    </submittedName>
</protein>
<evidence type="ECO:0000313" key="6">
    <source>
        <dbReference type="Proteomes" id="UP000469952"/>
    </source>
</evidence>
<evidence type="ECO:0000256" key="1">
    <source>
        <dbReference type="ARBA" id="ARBA00023015"/>
    </source>
</evidence>
<reference evidence="5 6" key="1">
    <citation type="submission" date="2019-10" db="EMBL/GenBank/DDBJ databases">
        <title>WGS of Leuconostoc mesenteroides.</title>
        <authorList>
            <person name="Melo Bolivar J."/>
            <person name="Marino-Ramirez L."/>
            <person name="Villamil Diaz L.M."/>
        </authorList>
    </citation>
    <scope>NUCLEOTIDE SEQUENCE [LARGE SCALE GENOMIC DNA]</scope>
    <source>
        <strain evidence="5 6">M11</strain>
    </source>
</reference>
<sequence>MVTIKDIAAATDVSASTVSRVLNQDMTLSVSDETRRKVIDTAQRLNYVKKPKKEMTTQTLHIAVLTVFSETRESNDSYWRQIYLSIVQAAHERGIVVDDVIRINQGLKLADFAQYDAIIVLGDMTPSAVNQLKQINSSIVLADAKDHYHDIDAVNPELRLMTVRILNELYEAGRQKIGFIGGINDLTALDGTTTTNLEDVRSEIYEEWSKNHGITPHFHTGTWHAETGSLGATKLLEEEPQLDALLVASDPIALGAINALKLQGIEPGKDIDVVSFDNLELASYLVPALTTVELHPSAIGKTAISQACELARGERTWPIWATIPSQLHYRETFKKISNRLHFSKQVVNYVCNLVNIFLEEANV</sequence>
<dbReference type="SMART" id="SM00354">
    <property type="entry name" value="HTH_LACI"/>
    <property type="match status" value="1"/>
</dbReference>
<dbReference type="InterPro" id="IPR046335">
    <property type="entry name" value="LacI/GalR-like_sensor"/>
</dbReference>
<dbReference type="GO" id="GO:0003700">
    <property type="term" value="F:DNA-binding transcription factor activity"/>
    <property type="evidence" value="ECO:0007669"/>
    <property type="project" value="TreeGrafter"/>
</dbReference>
<dbReference type="RefSeq" id="WP_059442682.1">
    <property type="nucleotide sequence ID" value="NZ_BCMP01000053.1"/>
</dbReference>
<evidence type="ECO:0000259" key="4">
    <source>
        <dbReference type="PROSITE" id="PS50932"/>
    </source>
</evidence>
<keyword evidence="3" id="KW-0804">Transcription</keyword>
<organism evidence="5 6">
    <name type="scientific">Leuconostoc mesenteroides</name>
    <dbReference type="NCBI Taxonomy" id="1245"/>
    <lineage>
        <taxon>Bacteria</taxon>
        <taxon>Bacillati</taxon>
        <taxon>Bacillota</taxon>
        <taxon>Bacilli</taxon>
        <taxon>Lactobacillales</taxon>
        <taxon>Lactobacillaceae</taxon>
        <taxon>Leuconostoc</taxon>
    </lineage>
</organism>
<dbReference type="InterPro" id="IPR000843">
    <property type="entry name" value="HTH_LacI"/>
</dbReference>
<dbReference type="SUPFAM" id="SSF53822">
    <property type="entry name" value="Periplasmic binding protein-like I"/>
    <property type="match status" value="1"/>
</dbReference>
<keyword evidence="1" id="KW-0805">Transcription regulation</keyword>
<dbReference type="Gene3D" id="1.10.260.40">
    <property type="entry name" value="lambda repressor-like DNA-binding domains"/>
    <property type="match status" value="1"/>
</dbReference>
<dbReference type="Pfam" id="PF13377">
    <property type="entry name" value="Peripla_BP_3"/>
    <property type="match status" value="1"/>
</dbReference>
<dbReference type="PROSITE" id="PS00356">
    <property type="entry name" value="HTH_LACI_1"/>
    <property type="match status" value="1"/>
</dbReference>
<feature type="domain" description="HTH lacI-type" evidence="4">
    <location>
        <begin position="2"/>
        <end position="58"/>
    </location>
</feature>
<dbReference type="PANTHER" id="PTHR30146:SF149">
    <property type="entry name" value="HTH-TYPE TRANSCRIPTIONAL REGULATOR EBGR"/>
    <property type="match status" value="1"/>
</dbReference>
<dbReference type="PROSITE" id="PS50932">
    <property type="entry name" value="HTH_LACI_2"/>
    <property type="match status" value="1"/>
</dbReference>
<keyword evidence="2 5" id="KW-0238">DNA-binding</keyword>
<comment type="caution">
    <text evidence="5">The sequence shown here is derived from an EMBL/GenBank/DDBJ whole genome shotgun (WGS) entry which is preliminary data.</text>
</comment>
<dbReference type="EMBL" id="WIPA01000019">
    <property type="protein sequence ID" value="MQR27450.1"/>
    <property type="molecule type" value="Genomic_DNA"/>
</dbReference>
<dbReference type="CDD" id="cd01544">
    <property type="entry name" value="PBP1_GalR"/>
    <property type="match status" value="1"/>
</dbReference>
<evidence type="ECO:0000256" key="2">
    <source>
        <dbReference type="ARBA" id="ARBA00023125"/>
    </source>
</evidence>
<dbReference type="Proteomes" id="UP000469952">
    <property type="component" value="Unassembled WGS sequence"/>
</dbReference>
<dbReference type="Pfam" id="PF00356">
    <property type="entry name" value="LacI"/>
    <property type="match status" value="1"/>
</dbReference>
<dbReference type="CDD" id="cd01392">
    <property type="entry name" value="HTH_LacI"/>
    <property type="match status" value="1"/>
</dbReference>
<accession>A0A843Z293</accession>
<dbReference type="InterPro" id="IPR028082">
    <property type="entry name" value="Peripla_BP_I"/>
</dbReference>
<dbReference type="SUPFAM" id="SSF47413">
    <property type="entry name" value="lambda repressor-like DNA-binding domains"/>
    <property type="match status" value="1"/>
</dbReference>
<evidence type="ECO:0000256" key="3">
    <source>
        <dbReference type="ARBA" id="ARBA00023163"/>
    </source>
</evidence>
<dbReference type="AlphaFoldDB" id="A0A843Z293"/>
<dbReference type="InterPro" id="IPR010982">
    <property type="entry name" value="Lambda_DNA-bd_dom_sf"/>
</dbReference>
<evidence type="ECO:0000313" key="5">
    <source>
        <dbReference type="EMBL" id="MQR27450.1"/>
    </source>
</evidence>
<dbReference type="GO" id="GO:0000976">
    <property type="term" value="F:transcription cis-regulatory region binding"/>
    <property type="evidence" value="ECO:0007669"/>
    <property type="project" value="TreeGrafter"/>
</dbReference>
<dbReference type="PANTHER" id="PTHR30146">
    <property type="entry name" value="LACI-RELATED TRANSCRIPTIONAL REPRESSOR"/>
    <property type="match status" value="1"/>
</dbReference>